<dbReference type="Proteomes" id="UP000007755">
    <property type="component" value="Unassembled WGS sequence"/>
</dbReference>
<dbReference type="AlphaFoldDB" id="F4WMC7"/>
<accession>F4WMC7</accession>
<name>F4WMC7_ACREC</name>
<evidence type="ECO:0000313" key="2">
    <source>
        <dbReference type="Proteomes" id="UP000007755"/>
    </source>
</evidence>
<gene>
    <name evidence="1" type="ORF">G5I_06961</name>
</gene>
<sequence length="182" mass="19058">MSCSVKISCGKGWGGSQRKIGSLAEEASSPGSAITCTGGLQAVQSSTTNTTTTTITTTAASSNPVVVTTSTSTITTASTATTVATSVNVIAAGNQKVVPPRPVKSIAAKKGEDITKLFKYIEDNVIGKNSTFFGPFGRRKGRYLDVVEFDEFRRPANSKQVSRVGQMLVMDDPLSSDTLILV</sequence>
<evidence type="ECO:0000313" key="1">
    <source>
        <dbReference type="EMBL" id="EGI64771.1"/>
    </source>
</evidence>
<dbReference type="InParanoid" id="F4WMC7"/>
<proteinExistence type="predicted"/>
<keyword evidence="2" id="KW-1185">Reference proteome</keyword>
<organism evidence="2">
    <name type="scientific">Acromyrmex echinatior</name>
    <name type="common">Panamanian leafcutter ant</name>
    <name type="synonym">Acromyrmex octospinosus echinatior</name>
    <dbReference type="NCBI Taxonomy" id="103372"/>
    <lineage>
        <taxon>Eukaryota</taxon>
        <taxon>Metazoa</taxon>
        <taxon>Ecdysozoa</taxon>
        <taxon>Arthropoda</taxon>
        <taxon>Hexapoda</taxon>
        <taxon>Insecta</taxon>
        <taxon>Pterygota</taxon>
        <taxon>Neoptera</taxon>
        <taxon>Endopterygota</taxon>
        <taxon>Hymenoptera</taxon>
        <taxon>Apocrita</taxon>
        <taxon>Aculeata</taxon>
        <taxon>Formicoidea</taxon>
        <taxon>Formicidae</taxon>
        <taxon>Myrmicinae</taxon>
        <taxon>Acromyrmex</taxon>
    </lineage>
</organism>
<reference evidence="1" key="1">
    <citation type="submission" date="2011-02" db="EMBL/GenBank/DDBJ databases">
        <title>The genome of the leaf-cutting ant Acromyrmex echinatior suggests key adaptations to social evolution and fungus farming.</title>
        <authorList>
            <person name="Nygaard S."/>
            <person name="Zhang G."/>
        </authorList>
    </citation>
    <scope>NUCLEOTIDE SEQUENCE</scope>
</reference>
<protein>
    <submittedName>
        <fullName evidence="1">Uncharacterized protein</fullName>
    </submittedName>
</protein>
<dbReference type="OrthoDB" id="420046at2759"/>
<dbReference type="EMBL" id="GL888217">
    <property type="protein sequence ID" value="EGI64771.1"/>
    <property type="molecule type" value="Genomic_DNA"/>
</dbReference>